<proteinExistence type="predicted"/>
<dbReference type="Gene3D" id="3.10.620.30">
    <property type="match status" value="1"/>
</dbReference>
<protein>
    <submittedName>
        <fullName evidence="2">Transglutaminase-like superfamily protein</fullName>
    </submittedName>
</protein>
<dbReference type="InterPro" id="IPR002931">
    <property type="entry name" value="Transglutaminase-like"/>
</dbReference>
<dbReference type="OrthoDB" id="4697328at2"/>
<dbReference type="PANTHER" id="PTHR33490:SF3">
    <property type="entry name" value="CONSERVED INTEGRAL MEMBRANE PROTEIN"/>
    <property type="match status" value="1"/>
</dbReference>
<reference evidence="2 3" key="1">
    <citation type="submission" date="2018-12" db="EMBL/GenBank/DDBJ databases">
        <authorList>
            <person name="Yang Y."/>
        </authorList>
    </citation>
    <scope>NUCLEOTIDE SEQUENCE [LARGE SCALE GENOMIC DNA]</scope>
    <source>
        <strain evidence="2 3">L-25-5w-1</strain>
    </source>
</reference>
<dbReference type="RefSeq" id="WP_126614725.1">
    <property type="nucleotide sequence ID" value="NZ_JBHUCY010000029.1"/>
</dbReference>
<evidence type="ECO:0000259" key="1">
    <source>
        <dbReference type="SMART" id="SM00460"/>
    </source>
</evidence>
<keyword evidence="3" id="KW-1185">Reference proteome</keyword>
<accession>A0A431VIP6</accession>
<dbReference type="InterPro" id="IPR038765">
    <property type="entry name" value="Papain-like_cys_pep_sf"/>
</dbReference>
<gene>
    <name evidence="2" type="ORF">EJ903_10155</name>
</gene>
<organism evidence="2 3">
    <name type="scientific">Azospirillum griseum</name>
    <dbReference type="NCBI Taxonomy" id="2496639"/>
    <lineage>
        <taxon>Bacteria</taxon>
        <taxon>Pseudomonadati</taxon>
        <taxon>Pseudomonadota</taxon>
        <taxon>Alphaproteobacteria</taxon>
        <taxon>Rhodospirillales</taxon>
        <taxon>Azospirillaceae</taxon>
        <taxon>Azospirillum</taxon>
    </lineage>
</organism>
<evidence type="ECO:0000313" key="3">
    <source>
        <dbReference type="Proteomes" id="UP000277007"/>
    </source>
</evidence>
<evidence type="ECO:0000313" key="2">
    <source>
        <dbReference type="EMBL" id="RTR21087.1"/>
    </source>
</evidence>
<name>A0A431VIP6_9PROT</name>
<dbReference type="AlphaFoldDB" id="A0A431VIP6"/>
<dbReference type="Pfam" id="PF01841">
    <property type="entry name" value="Transglut_core"/>
    <property type="match status" value="1"/>
</dbReference>
<dbReference type="SMART" id="SM00460">
    <property type="entry name" value="TGc"/>
    <property type="match status" value="1"/>
</dbReference>
<dbReference type="SUPFAM" id="SSF54001">
    <property type="entry name" value="Cysteine proteinases"/>
    <property type="match status" value="1"/>
</dbReference>
<comment type="caution">
    <text evidence="2">The sequence shown here is derived from an EMBL/GenBank/DDBJ whole genome shotgun (WGS) entry which is preliminary data.</text>
</comment>
<dbReference type="PANTHER" id="PTHR33490">
    <property type="entry name" value="BLR5614 PROTEIN-RELATED"/>
    <property type="match status" value="1"/>
</dbReference>
<sequence length="231" mass="25907">MVFEDTIRPTGFLDHQSPVVRRFVEQALRQDDLTAEEKAIRLYYAVRDDILYEIYGADMSRAGLRASAIIAAGSGLCIHKSIVYAAAVRSVGIPSRLVLTDVRNHLTSDRLRQFVGGDVFHYHCLVSVFIGGRWVKATPVFNRKLCQLYGMKPLEFDGKSDSLHHPYDDNGHKFMEFIRIHGDFDDFPYDAVIDGLRAAHPNLFGTRNRFRSGSLIADATVAERADGCAIS</sequence>
<dbReference type="EMBL" id="RXMA01000007">
    <property type="protein sequence ID" value="RTR21087.1"/>
    <property type="molecule type" value="Genomic_DNA"/>
</dbReference>
<feature type="domain" description="Transglutaminase-like" evidence="1">
    <location>
        <begin position="69"/>
        <end position="141"/>
    </location>
</feature>
<dbReference type="Proteomes" id="UP000277007">
    <property type="component" value="Unassembled WGS sequence"/>
</dbReference>